<keyword evidence="1" id="KW-0472">Membrane</keyword>
<evidence type="ECO:0000313" key="3">
    <source>
        <dbReference type="Proteomes" id="UP000692954"/>
    </source>
</evidence>
<dbReference type="PANTHER" id="PTHR21493:SF9">
    <property type="entry name" value="GOLGI TRANSPORT PROTEIN 1-RELATED"/>
    <property type="match status" value="1"/>
</dbReference>
<dbReference type="GO" id="GO:0005829">
    <property type="term" value="C:cytosol"/>
    <property type="evidence" value="ECO:0007669"/>
    <property type="project" value="GOC"/>
</dbReference>
<evidence type="ECO:0000313" key="2">
    <source>
        <dbReference type="EMBL" id="CAD8072496.1"/>
    </source>
</evidence>
<evidence type="ECO:0000256" key="1">
    <source>
        <dbReference type="SAM" id="Phobius"/>
    </source>
</evidence>
<dbReference type="AlphaFoldDB" id="A0A8S1M7B3"/>
<dbReference type="Proteomes" id="UP000692954">
    <property type="component" value="Unassembled WGS sequence"/>
</dbReference>
<accession>A0A8S1M7B3</accession>
<keyword evidence="1" id="KW-1133">Transmembrane helix</keyword>
<dbReference type="GO" id="GO:0042147">
    <property type="term" value="P:retrograde transport, endosome to Golgi"/>
    <property type="evidence" value="ECO:0007669"/>
    <property type="project" value="InterPro"/>
</dbReference>
<name>A0A8S1M7B3_9CILI</name>
<feature type="transmembrane region" description="Helical" evidence="1">
    <location>
        <begin position="6"/>
        <end position="26"/>
    </location>
</feature>
<dbReference type="EMBL" id="CAJJDN010000029">
    <property type="protein sequence ID" value="CAD8072496.1"/>
    <property type="molecule type" value="Genomic_DNA"/>
</dbReference>
<keyword evidence="1" id="KW-0812">Transmembrane</keyword>
<sequence>MFFLDRVLIIMVNLSFFIGWCLLIGIKSTLRFFLKKGNLYKYLKANQKEAFFSFQAFLLQLHQNSPLLDSHYKFTVFSICLNHLQPFLYDSATEFPVIGRYLRNPQLKKMADEVSAKGPSV</sequence>
<dbReference type="GO" id="GO:0006888">
    <property type="term" value="P:endoplasmic reticulum to Golgi vesicle-mediated transport"/>
    <property type="evidence" value="ECO:0007669"/>
    <property type="project" value="InterPro"/>
</dbReference>
<comment type="caution">
    <text evidence="2">The sequence shown here is derived from an EMBL/GenBank/DDBJ whole genome shotgun (WGS) entry which is preliminary data.</text>
</comment>
<organism evidence="2 3">
    <name type="scientific">Paramecium sonneborni</name>
    <dbReference type="NCBI Taxonomy" id="65129"/>
    <lineage>
        <taxon>Eukaryota</taxon>
        <taxon>Sar</taxon>
        <taxon>Alveolata</taxon>
        <taxon>Ciliophora</taxon>
        <taxon>Intramacronucleata</taxon>
        <taxon>Oligohymenophorea</taxon>
        <taxon>Peniculida</taxon>
        <taxon>Parameciidae</taxon>
        <taxon>Paramecium</taxon>
    </lineage>
</organism>
<reference evidence="2" key="1">
    <citation type="submission" date="2021-01" db="EMBL/GenBank/DDBJ databases">
        <authorList>
            <consortium name="Genoscope - CEA"/>
            <person name="William W."/>
        </authorList>
    </citation>
    <scope>NUCLEOTIDE SEQUENCE</scope>
</reference>
<dbReference type="InterPro" id="IPR045176">
    <property type="entry name" value="Got1"/>
</dbReference>
<dbReference type="PANTHER" id="PTHR21493">
    <property type="entry name" value="CGI-141-RELATED/LIPASE CONTAINING PROTEIN"/>
    <property type="match status" value="1"/>
</dbReference>
<proteinExistence type="predicted"/>
<keyword evidence="3" id="KW-1185">Reference proteome</keyword>
<gene>
    <name evidence="2" type="ORF">PSON_ATCC_30995.1.T0290194</name>
</gene>
<protein>
    <submittedName>
        <fullName evidence="2">Uncharacterized protein</fullName>
    </submittedName>
</protein>
<dbReference type="OrthoDB" id="306412at2759"/>